<dbReference type="PANTHER" id="PTHR30419:SF8">
    <property type="entry name" value="NITROGEN ASSIMILATION TRANSCRIPTIONAL ACTIVATOR-RELATED"/>
    <property type="match status" value="1"/>
</dbReference>
<dbReference type="InterPro" id="IPR050950">
    <property type="entry name" value="HTH-type_LysR_regulators"/>
</dbReference>
<keyword evidence="7" id="KW-1185">Reference proteome</keyword>
<dbReference type="SUPFAM" id="SSF46785">
    <property type="entry name" value="Winged helix' DNA-binding domain"/>
    <property type="match status" value="1"/>
</dbReference>
<evidence type="ECO:0000256" key="2">
    <source>
        <dbReference type="ARBA" id="ARBA00023015"/>
    </source>
</evidence>
<evidence type="ECO:0000259" key="5">
    <source>
        <dbReference type="PROSITE" id="PS50931"/>
    </source>
</evidence>
<keyword evidence="2" id="KW-0805">Transcription regulation</keyword>
<dbReference type="Gene3D" id="3.40.190.290">
    <property type="match status" value="1"/>
</dbReference>
<dbReference type="InterPro" id="IPR000847">
    <property type="entry name" value="LysR_HTH_N"/>
</dbReference>
<dbReference type="Proteomes" id="UP000032024">
    <property type="component" value="Chromosome"/>
</dbReference>
<dbReference type="Pfam" id="PF03466">
    <property type="entry name" value="LysR_substrate"/>
    <property type="match status" value="1"/>
</dbReference>
<keyword evidence="4" id="KW-0804">Transcription</keyword>
<gene>
    <name evidence="6" type="ORF">SB48_HM08orf00192</name>
</gene>
<dbReference type="PRINTS" id="PR00039">
    <property type="entry name" value="HTHLYSR"/>
</dbReference>
<evidence type="ECO:0000313" key="7">
    <source>
        <dbReference type="Proteomes" id="UP000032024"/>
    </source>
</evidence>
<dbReference type="GO" id="GO:0003700">
    <property type="term" value="F:DNA-binding transcription factor activity"/>
    <property type="evidence" value="ECO:0007669"/>
    <property type="project" value="InterPro"/>
</dbReference>
<dbReference type="InterPro" id="IPR036388">
    <property type="entry name" value="WH-like_DNA-bd_sf"/>
</dbReference>
<dbReference type="FunFam" id="1.10.10.10:FF:000001">
    <property type="entry name" value="LysR family transcriptional regulator"/>
    <property type="match status" value="1"/>
</dbReference>
<feature type="domain" description="HTH lysR-type" evidence="5">
    <location>
        <begin position="1"/>
        <end position="58"/>
    </location>
</feature>
<keyword evidence="3" id="KW-0238">DNA-binding</keyword>
<accession>A0AAN0WAC3</accession>
<dbReference type="PROSITE" id="PS50931">
    <property type="entry name" value="HTH_LYSR"/>
    <property type="match status" value="1"/>
</dbReference>
<evidence type="ECO:0000256" key="3">
    <source>
        <dbReference type="ARBA" id="ARBA00023125"/>
    </source>
</evidence>
<dbReference type="GeneID" id="93258187"/>
<evidence type="ECO:0000313" key="6">
    <source>
        <dbReference type="EMBL" id="AJO20924.1"/>
    </source>
</evidence>
<dbReference type="GO" id="GO:0003677">
    <property type="term" value="F:DNA binding"/>
    <property type="evidence" value="ECO:0007669"/>
    <property type="project" value="UniProtKB-KW"/>
</dbReference>
<evidence type="ECO:0000256" key="1">
    <source>
        <dbReference type="ARBA" id="ARBA00009437"/>
    </source>
</evidence>
<dbReference type="PANTHER" id="PTHR30419">
    <property type="entry name" value="HTH-TYPE TRANSCRIPTIONAL REGULATOR YBHD"/>
    <property type="match status" value="1"/>
</dbReference>
<dbReference type="InterPro" id="IPR005119">
    <property type="entry name" value="LysR_subst-bd"/>
</dbReference>
<dbReference type="RefSeq" id="WP_014096689.1">
    <property type="nucleotide sequence ID" value="NZ_CP010525.1"/>
</dbReference>
<reference evidence="7" key="1">
    <citation type="submission" date="2015-01" db="EMBL/GenBank/DDBJ databases">
        <title>Comparative genome analysis of Bacillus coagulans HM-08, Clostridium butyricum HM-68, Bacillus subtilis HM-66 and Bacillus paralicheniformis BL-09.</title>
        <authorList>
            <person name="Zhang H."/>
        </authorList>
    </citation>
    <scope>NUCLEOTIDE SEQUENCE [LARGE SCALE GENOMIC DNA]</scope>
    <source>
        <strain evidence="7">HM-08</strain>
    </source>
</reference>
<name>A0AAN0WAC3_HEYCO</name>
<dbReference type="EMBL" id="CP010525">
    <property type="protein sequence ID" value="AJO20924.1"/>
    <property type="molecule type" value="Genomic_DNA"/>
</dbReference>
<dbReference type="CDD" id="cd08438">
    <property type="entry name" value="PBP2_CidR"/>
    <property type="match status" value="1"/>
</dbReference>
<organism evidence="6 7">
    <name type="scientific">Heyndrickxia coagulans</name>
    <name type="common">Weizmannia coagulans</name>
    <dbReference type="NCBI Taxonomy" id="1398"/>
    <lineage>
        <taxon>Bacteria</taxon>
        <taxon>Bacillati</taxon>
        <taxon>Bacillota</taxon>
        <taxon>Bacilli</taxon>
        <taxon>Bacillales</taxon>
        <taxon>Bacillaceae</taxon>
        <taxon>Heyndrickxia</taxon>
    </lineage>
</organism>
<comment type="similarity">
    <text evidence="1">Belongs to the LysR transcriptional regulatory family.</text>
</comment>
<dbReference type="Pfam" id="PF00126">
    <property type="entry name" value="HTH_1"/>
    <property type="match status" value="1"/>
</dbReference>
<dbReference type="GO" id="GO:0005829">
    <property type="term" value="C:cytosol"/>
    <property type="evidence" value="ECO:0007669"/>
    <property type="project" value="TreeGrafter"/>
</dbReference>
<evidence type="ECO:0000256" key="4">
    <source>
        <dbReference type="ARBA" id="ARBA00023163"/>
    </source>
</evidence>
<protein>
    <submittedName>
        <fullName evidence="6">LysR family transcriptional regulator</fullName>
    </submittedName>
</protein>
<dbReference type="SUPFAM" id="SSF53850">
    <property type="entry name" value="Periplasmic binding protein-like II"/>
    <property type="match status" value="1"/>
</dbReference>
<dbReference type="InterPro" id="IPR036390">
    <property type="entry name" value="WH_DNA-bd_sf"/>
</dbReference>
<dbReference type="AlphaFoldDB" id="A0AAN0WAC3"/>
<proteinExistence type="inferred from homology"/>
<dbReference type="Gene3D" id="1.10.10.10">
    <property type="entry name" value="Winged helix-like DNA-binding domain superfamily/Winged helix DNA-binding domain"/>
    <property type="match status" value="1"/>
</dbReference>
<sequence length="313" mass="35752">MDIQHLQYFVSVATHGSFTKAARECYVSQPTISKMIKSFEEELGVPLFNRAGKKIVLTDAGQAVFQQAQKTLKAFRQLTDAINDVAGLKKGKIRIGLPPMIGSRYFPRVIDEFHHAYPDIKIQLVEDVTRKVVRDVENGTLDLGAVVMPVDDEVFGHFSFVHDRLVLLVHPSHRFAGCSSVRLKQLKEEEFIFFHRDFALHDQIIKECLKLGFMPNIIYESTQWDLICELVASNLGVALLPSTICHAFNPERVKIIHLEEPVLPWNLAIIWPKHQYLSFAVKEWIRFTKHLFGRGIPPAVPQPEEAMKKESEK</sequence>